<keyword evidence="2" id="KW-1185">Reference proteome</keyword>
<organism evidence="1 2">
    <name type="scientific">Membranihabitans marinus</name>
    <dbReference type="NCBI Taxonomy" id="1227546"/>
    <lineage>
        <taxon>Bacteria</taxon>
        <taxon>Pseudomonadati</taxon>
        <taxon>Bacteroidota</taxon>
        <taxon>Saprospiria</taxon>
        <taxon>Saprospirales</taxon>
        <taxon>Saprospiraceae</taxon>
        <taxon>Membranihabitans</taxon>
    </lineage>
</organism>
<dbReference type="RefSeq" id="WP_222581303.1">
    <property type="nucleotide sequence ID" value="NZ_JAHVHU010000017.1"/>
</dbReference>
<dbReference type="GO" id="GO:0016788">
    <property type="term" value="F:hydrolase activity, acting on ester bonds"/>
    <property type="evidence" value="ECO:0007669"/>
    <property type="project" value="InterPro"/>
</dbReference>
<dbReference type="SUPFAM" id="SSF48537">
    <property type="entry name" value="Phospholipase C/P1 nuclease"/>
    <property type="match status" value="2"/>
</dbReference>
<dbReference type="EMBL" id="JAHVHU010000017">
    <property type="protein sequence ID" value="MBY5959768.1"/>
    <property type="molecule type" value="Genomic_DNA"/>
</dbReference>
<dbReference type="CDD" id="cd10981">
    <property type="entry name" value="ZnPC_S1P1"/>
    <property type="match status" value="1"/>
</dbReference>
<protein>
    <recommendedName>
        <fullName evidence="3">S1/P1 Nuclease</fullName>
    </recommendedName>
</protein>
<evidence type="ECO:0000313" key="2">
    <source>
        <dbReference type="Proteomes" id="UP000753961"/>
    </source>
</evidence>
<evidence type="ECO:0000313" key="1">
    <source>
        <dbReference type="EMBL" id="MBY5959768.1"/>
    </source>
</evidence>
<evidence type="ECO:0008006" key="3">
    <source>
        <dbReference type="Google" id="ProtNLM"/>
    </source>
</evidence>
<sequence>MTVLVMLFGLSFAVNDWGFFAHRKINYYAVLTVPPPVNQFFKFHIDFLQLRAVDPDRRRYAVPGEGARHFIDLDYWYDGDSLMLTRDFTLDRLLQGHWEWETGDSVQVMEPMLEGAGRIQFLGNKSMLSIDSFALRQELYGMSNDSIIFIDEFLYPQSEGRLTFYDSLIEHGIVPYHVEIMYRQLVEAMQHKDLELIVKICADLGHYIGDAHVPLHTTSNYNGQFTDQLGIHSFWESRIPELFEKTHFNSLVGPAEYIEDVPDFIWSTVLHSYSLVPSVLSMDKKARQNIAEQHHYCYEERGSTLVRTPCPRLAREYMNLMNGMVQEQWMRAIHAVGSVWYSAWIDSGQPEIWNETGSALEPDTTLVDRIKLKFKRTSDHNRSDLH</sequence>
<dbReference type="AlphaFoldDB" id="A0A953HRU4"/>
<dbReference type="InterPro" id="IPR008947">
    <property type="entry name" value="PLipase_C/P1_nuclease_dom_sf"/>
</dbReference>
<dbReference type="Proteomes" id="UP000753961">
    <property type="component" value="Unassembled WGS sequence"/>
</dbReference>
<proteinExistence type="predicted"/>
<dbReference type="Gene3D" id="1.10.575.10">
    <property type="entry name" value="P1 Nuclease"/>
    <property type="match status" value="1"/>
</dbReference>
<comment type="caution">
    <text evidence="1">The sequence shown here is derived from an EMBL/GenBank/DDBJ whole genome shotgun (WGS) entry which is preliminary data.</text>
</comment>
<reference evidence="1" key="1">
    <citation type="submission" date="2021-06" db="EMBL/GenBank/DDBJ databases">
        <title>44 bacteria genomes isolated from Dapeng, Shenzhen.</title>
        <authorList>
            <person name="Zheng W."/>
            <person name="Yu S."/>
            <person name="Huang Y."/>
        </authorList>
    </citation>
    <scope>NUCLEOTIDE SEQUENCE</scope>
    <source>
        <strain evidence="1">DP5N28-2</strain>
    </source>
</reference>
<name>A0A953HRU4_9BACT</name>
<gene>
    <name evidence="1" type="ORF">KUV50_16560</name>
</gene>
<accession>A0A953HRU4</accession>